<dbReference type="InterPro" id="IPR047187">
    <property type="entry name" value="SF1_C_Upf1"/>
</dbReference>
<sequence>SLDRVHITTVDNYQGEENDIIILSLVRNNRIKSVGFLRTPNRVCVALSRARHGLFLLGNIRLLAGSGSKLWLYVQNVLNKNGELGKELTLRCDRHHQ</sequence>
<feature type="non-terminal residue" evidence="2">
    <location>
        <position position="97"/>
    </location>
</feature>
<dbReference type="InterPro" id="IPR027417">
    <property type="entry name" value="P-loop_NTPase"/>
</dbReference>
<proteinExistence type="predicted"/>
<name>E9HUY8_DAPPU</name>
<keyword evidence="3" id="KW-1185">Reference proteome</keyword>
<accession>E9HUY8</accession>
<protein>
    <recommendedName>
        <fullName evidence="1">DNA2/NAM7 helicase-like C-terminal domain-containing protein</fullName>
    </recommendedName>
</protein>
<dbReference type="InterPro" id="IPR045055">
    <property type="entry name" value="DNA2/NAM7-like"/>
</dbReference>
<dbReference type="STRING" id="6669.E9HUY8"/>
<dbReference type="eggNOG" id="KOG1807">
    <property type="taxonomic scope" value="Eukaryota"/>
</dbReference>
<dbReference type="PANTHER" id="PTHR10887:SF341">
    <property type="entry name" value="NFX1-TYPE ZINC FINGER-CONTAINING PROTEIN 1"/>
    <property type="match status" value="1"/>
</dbReference>
<dbReference type="Pfam" id="PF13087">
    <property type="entry name" value="AAA_12"/>
    <property type="match status" value="1"/>
</dbReference>
<gene>
    <name evidence="2" type="ORF">DAPPUDRAFT_18631</name>
</gene>
<dbReference type="HOGENOM" id="CLU_2352543_0_0_1"/>
<dbReference type="InParanoid" id="E9HUY8"/>
<dbReference type="AlphaFoldDB" id="E9HUY8"/>
<dbReference type="Gene3D" id="3.40.50.300">
    <property type="entry name" value="P-loop containing nucleotide triphosphate hydrolases"/>
    <property type="match status" value="1"/>
</dbReference>
<dbReference type="PANTHER" id="PTHR10887">
    <property type="entry name" value="DNA2/NAM7 HELICASE FAMILY"/>
    <property type="match status" value="1"/>
</dbReference>
<dbReference type="Proteomes" id="UP000000305">
    <property type="component" value="Unassembled WGS sequence"/>
</dbReference>
<dbReference type="InterPro" id="IPR041679">
    <property type="entry name" value="DNA2/NAM7-like_C"/>
</dbReference>
<dbReference type="EMBL" id="GL732830">
    <property type="protein sequence ID" value="EFX64442.1"/>
    <property type="molecule type" value="Genomic_DNA"/>
</dbReference>
<dbReference type="KEGG" id="dpx:DAPPUDRAFT_18631"/>
<feature type="non-terminal residue" evidence="2">
    <location>
        <position position="1"/>
    </location>
</feature>
<dbReference type="FunFam" id="3.40.50.300:FF:005079">
    <property type="entry name" value="Uncharacterized protein"/>
    <property type="match status" value="1"/>
</dbReference>
<feature type="domain" description="DNA2/NAM7 helicase-like C-terminal" evidence="1">
    <location>
        <begin position="5"/>
        <end position="60"/>
    </location>
</feature>
<evidence type="ECO:0000313" key="3">
    <source>
        <dbReference type="Proteomes" id="UP000000305"/>
    </source>
</evidence>
<evidence type="ECO:0000259" key="1">
    <source>
        <dbReference type="Pfam" id="PF13087"/>
    </source>
</evidence>
<reference evidence="2 3" key="1">
    <citation type="journal article" date="2011" name="Science">
        <title>The ecoresponsive genome of Daphnia pulex.</title>
        <authorList>
            <person name="Colbourne J.K."/>
            <person name="Pfrender M.E."/>
            <person name="Gilbert D."/>
            <person name="Thomas W.K."/>
            <person name="Tucker A."/>
            <person name="Oakley T.H."/>
            <person name="Tokishita S."/>
            <person name="Aerts A."/>
            <person name="Arnold G.J."/>
            <person name="Basu M.K."/>
            <person name="Bauer D.J."/>
            <person name="Caceres C.E."/>
            <person name="Carmel L."/>
            <person name="Casola C."/>
            <person name="Choi J.H."/>
            <person name="Detter J.C."/>
            <person name="Dong Q."/>
            <person name="Dusheyko S."/>
            <person name="Eads B.D."/>
            <person name="Frohlich T."/>
            <person name="Geiler-Samerotte K.A."/>
            <person name="Gerlach D."/>
            <person name="Hatcher P."/>
            <person name="Jogdeo S."/>
            <person name="Krijgsveld J."/>
            <person name="Kriventseva E.V."/>
            <person name="Kultz D."/>
            <person name="Laforsch C."/>
            <person name="Lindquist E."/>
            <person name="Lopez J."/>
            <person name="Manak J.R."/>
            <person name="Muller J."/>
            <person name="Pangilinan J."/>
            <person name="Patwardhan R.P."/>
            <person name="Pitluck S."/>
            <person name="Pritham E.J."/>
            <person name="Rechtsteiner A."/>
            <person name="Rho M."/>
            <person name="Rogozin I.B."/>
            <person name="Sakarya O."/>
            <person name="Salamov A."/>
            <person name="Schaack S."/>
            <person name="Shapiro H."/>
            <person name="Shiga Y."/>
            <person name="Skalitzky C."/>
            <person name="Smith Z."/>
            <person name="Souvorov A."/>
            <person name="Sung W."/>
            <person name="Tang Z."/>
            <person name="Tsuchiya D."/>
            <person name="Tu H."/>
            <person name="Vos H."/>
            <person name="Wang M."/>
            <person name="Wolf Y.I."/>
            <person name="Yamagata H."/>
            <person name="Yamada T."/>
            <person name="Ye Y."/>
            <person name="Shaw J.R."/>
            <person name="Andrews J."/>
            <person name="Crease T.J."/>
            <person name="Tang H."/>
            <person name="Lucas S.M."/>
            <person name="Robertson H.M."/>
            <person name="Bork P."/>
            <person name="Koonin E.V."/>
            <person name="Zdobnov E.M."/>
            <person name="Grigoriev I.V."/>
            <person name="Lynch M."/>
            <person name="Boore J.L."/>
        </authorList>
    </citation>
    <scope>NUCLEOTIDE SEQUENCE [LARGE SCALE GENOMIC DNA]</scope>
</reference>
<organism evidence="2 3">
    <name type="scientific">Daphnia pulex</name>
    <name type="common">Water flea</name>
    <dbReference type="NCBI Taxonomy" id="6669"/>
    <lineage>
        <taxon>Eukaryota</taxon>
        <taxon>Metazoa</taxon>
        <taxon>Ecdysozoa</taxon>
        <taxon>Arthropoda</taxon>
        <taxon>Crustacea</taxon>
        <taxon>Branchiopoda</taxon>
        <taxon>Diplostraca</taxon>
        <taxon>Cladocera</taxon>
        <taxon>Anomopoda</taxon>
        <taxon>Daphniidae</taxon>
        <taxon>Daphnia</taxon>
    </lineage>
</organism>
<dbReference type="OrthoDB" id="2423195at2759"/>
<evidence type="ECO:0000313" key="2">
    <source>
        <dbReference type="EMBL" id="EFX64442.1"/>
    </source>
</evidence>
<dbReference type="CDD" id="cd18808">
    <property type="entry name" value="SF1_C_Upf1"/>
    <property type="match status" value="1"/>
</dbReference>
<dbReference type="PhylomeDB" id="E9HUY8"/>
<dbReference type="SUPFAM" id="SSF52540">
    <property type="entry name" value="P-loop containing nucleoside triphosphate hydrolases"/>
    <property type="match status" value="1"/>
</dbReference>